<feature type="non-terminal residue" evidence="1">
    <location>
        <position position="1"/>
    </location>
</feature>
<feature type="non-terminal residue" evidence="1">
    <location>
        <position position="126"/>
    </location>
</feature>
<sequence length="126" mass="12750">ISNTGVVSITGGAIENADVNALAAIEWSKMANLTAAHLLVGSSLNVPTDTEITGDVTISDAGVTAIGDGKIENDNVFSAAAIATSKLAGGWTHSEEVLYVDKGQETSAESGNRGDSYKAIQAAIDA</sequence>
<name>X1NFD5_9ZZZZ</name>
<evidence type="ECO:0000313" key="1">
    <source>
        <dbReference type="EMBL" id="GAI25480.1"/>
    </source>
</evidence>
<proteinExistence type="predicted"/>
<reference evidence="1" key="1">
    <citation type="journal article" date="2014" name="Front. Microbiol.">
        <title>High frequency of phylogenetically diverse reductive dehalogenase-homologous genes in deep subseafloor sedimentary metagenomes.</title>
        <authorList>
            <person name="Kawai M."/>
            <person name="Futagami T."/>
            <person name="Toyoda A."/>
            <person name="Takaki Y."/>
            <person name="Nishi S."/>
            <person name="Hori S."/>
            <person name="Arai W."/>
            <person name="Tsubouchi T."/>
            <person name="Morono Y."/>
            <person name="Uchiyama I."/>
            <person name="Ito T."/>
            <person name="Fujiyama A."/>
            <person name="Inagaki F."/>
            <person name="Takami H."/>
        </authorList>
    </citation>
    <scope>NUCLEOTIDE SEQUENCE</scope>
    <source>
        <strain evidence="1">Expedition CK06-06</strain>
    </source>
</reference>
<comment type="caution">
    <text evidence="1">The sequence shown here is derived from an EMBL/GenBank/DDBJ whole genome shotgun (WGS) entry which is preliminary data.</text>
</comment>
<dbReference type="EMBL" id="BARV01013716">
    <property type="protein sequence ID" value="GAI25480.1"/>
    <property type="molecule type" value="Genomic_DNA"/>
</dbReference>
<protein>
    <submittedName>
        <fullName evidence="1">Uncharacterized protein</fullName>
    </submittedName>
</protein>
<gene>
    <name evidence="1" type="ORF">S06H3_24557</name>
</gene>
<accession>X1NFD5</accession>
<dbReference type="AlphaFoldDB" id="X1NFD5"/>
<organism evidence="1">
    <name type="scientific">marine sediment metagenome</name>
    <dbReference type="NCBI Taxonomy" id="412755"/>
    <lineage>
        <taxon>unclassified sequences</taxon>
        <taxon>metagenomes</taxon>
        <taxon>ecological metagenomes</taxon>
    </lineage>
</organism>